<feature type="region of interest" description="Disordered" evidence="8">
    <location>
        <begin position="344"/>
        <end position="373"/>
    </location>
</feature>
<name>A0A4R3M195_9HYPH</name>
<evidence type="ECO:0000256" key="3">
    <source>
        <dbReference type="ARBA" id="ARBA00022989"/>
    </source>
</evidence>
<dbReference type="AlphaFoldDB" id="A0A4R3M195"/>
<accession>A0A4R3M195</accession>
<dbReference type="InterPro" id="IPR003770">
    <property type="entry name" value="MLTG-like"/>
</dbReference>
<protein>
    <recommendedName>
        <fullName evidence="7">Endolytic murein transglycosylase</fullName>
        <ecNumber evidence="7">4.2.2.29</ecNumber>
    </recommendedName>
    <alternativeName>
        <fullName evidence="7">Peptidoglycan lytic transglycosylase</fullName>
    </alternativeName>
    <alternativeName>
        <fullName evidence="7">Peptidoglycan polymerization terminase</fullName>
    </alternativeName>
</protein>
<keyword evidence="5 7" id="KW-0456">Lyase</keyword>
<dbReference type="GO" id="GO:0008932">
    <property type="term" value="F:lytic endotransglycosylase activity"/>
    <property type="evidence" value="ECO:0007669"/>
    <property type="project" value="UniProtKB-UniRule"/>
</dbReference>
<dbReference type="CDD" id="cd08010">
    <property type="entry name" value="MltG_like"/>
    <property type="match status" value="1"/>
</dbReference>
<gene>
    <name evidence="7" type="primary">mltG</name>
    <name evidence="9" type="ORF">EDC64_102355</name>
</gene>
<dbReference type="Gene3D" id="3.30.1490.480">
    <property type="entry name" value="Endolytic murein transglycosylase"/>
    <property type="match status" value="1"/>
</dbReference>
<keyword evidence="6 7" id="KW-0961">Cell wall biogenesis/degradation</keyword>
<reference evidence="9 10" key="1">
    <citation type="submission" date="2019-03" db="EMBL/GenBank/DDBJ databases">
        <title>Genomic Encyclopedia of Type Strains, Phase IV (KMG-IV): sequencing the most valuable type-strain genomes for metagenomic binning, comparative biology and taxonomic classification.</title>
        <authorList>
            <person name="Goeker M."/>
        </authorList>
    </citation>
    <scope>NUCLEOTIDE SEQUENCE [LARGE SCALE GENOMIC DNA]</scope>
    <source>
        <strain evidence="9 10">DSM 9035</strain>
    </source>
</reference>
<dbReference type="HAMAP" id="MF_02065">
    <property type="entry name" value="MltG"/>
    <property type="match status" value="1"/>
</dbReference>
<dbReference type="Proteomes" id="UP000294664">
    <property type="component" value="Unassembled WGS sequence"/>
</dbReference>
<keyword evidence="1 7" id="KW-1003">Cell membrane</keyword>
<evidence type="ECO:0000256" key="4">
    <source>
        <dbReference type="ARBA" id="ARBA00023136"/>
    </source>
</evidence>
<feature type="transmembrane region" description="Helical" evidence="7">
    <location>
        <begin position="25"/>
        <end position="50"/>
    </location>
</feature>
<keyword evidence="7" id="KW-0997">Cell inner membrane</keyword>
<feature type="site" description="Important for catalytic activity" evidence="7">
    <location>
        <position position="226"/>
    </location>
</feature>
<evidence type="ECO:0000256" key="5">
    <source>
        <dbReference type="ARBA" id="ARBA00023239"/>
    </source>
</evidence>
<dbReference type="Pfam" id="PF02618">
    <property type="entry name" value="YceG"/>
    <property type="match status" value="1"/>
</dbReference>
<organism evidence="9 10">
    <name type="scientific">Aquabacter spiritensis</name>
    <dbReference type="NCBI Taxonomy" id="933073"/>
    <lineage>
        <taxon>Bacteria</taxon>
        <taxon>Pseudomonadati</taxon>
        <taxon>Pseudomonadota</taxon>
        <taxon>Alphaproteobacteria</taxon>
        <taxon>Hyphomicrobiales</taxon>
        <taxon>Xanthobacteraceae</taxon>
        <taxon>Aquabacter</taxon>
    </lineage>
</organism>
<proteinExistence type="inferred from homology"/>
<dbReference type="GO" id="GO:0009252">
    <property type="term" value="P:peptidoglycan biosynthetic process"/>
    <property type="evidence" value="ECO:0007669"/>
    <property type="project" value="UniProtKB-UniRule"/>
</dbReference>
<evidence type="ECO:0000313" key="10">
    <source>
        <dbReference type="Proteomes" id="UP000294664"/>
    </source>
</evidence>
<dbReference type="OrthoDB" id="9814591at2"/>
<keyword evidence="2 7" id="KW-0812">Transmembrane</keyword>
<evidence type="ECO:0000256" key="2">
    <source>
        <dbReference type="ARBA" id="ARBA00022692"/>
    </source>
</evidence>
<evidence type="ECO:0000256" key="8">
    <source>
        <dbReference type="SAM" id="MobiDB-lite"/>
    </source>
</evidence>
<sequence length="373" mass="40153">MATPEQKAAAQAKKRRPSRGASHPAVVIGSAVFTFLLFLAVGGGLVAWYAEGQYTAPGPLTAEKTVVIPRGQGTRDVAELLEREGVVRNWMLFVGSQQIARRGEQLQAGEYEFPARASIADVLDTIIDGRVVQHQITIPEGLTSQQIVERLNASDLLTGTARMPQEGTLLPETYRITRGMKRDDVLARMSAEQQKLVRELWEKRDPSLPLKSPQEMVVLASIVEEETGKPDERPRVAAVFINRLNRKMRLQSDPTIIYGIAGGKGGLGRAITRTDITTPTPYNTYAIDGLPPTPISNPGKEALAAVANPARSKDLFFVADGTGGHAFAETLDQHNRNVARWREIEASQKAATPPAPGGGAGTGANPAVPATSN</sequence>
<feature type="compositionally biased region" description="Low complexity" evidence="8">
    <location>
        <begin position="363"/>
        <end position="373"/>
    </location>
</feature>
<dbReference type="NCBIfam" id="TIGR00247">
    <property type="entry name" value="endolytic transglycosylase MltG"/>
    <property type="match status" value="1"/>
</dbReference>
<comment type="function">
    <text evidence="7">Functions as a peptidoglycan terminase that cleaves nascent peptidoglycan strands endolytically to terminate their elongation.</text>
</comment>
<dbReference type="EMBL" id="SMAI01000002">
    <property type="protein sequence ID" value="TCT06874.1"/>
    <property type="molecule type" value="Genomic_DNA"/>
</dbReference>
<evidence type="ECO:0000256" key="6">
    <source>
        <dbReference type="ARBA" id="ARBA00023316"/>
    </source>
</evidence>
<dbReference type="GO" id="GO:0005886">
    <property type="term" value="C:plasma membrane"/>
    <property type="evidence" value="ECO:0007669"/>
    <property type="project" value="UniProtKB-SubCell"/>
</dbReference>
<dbReference type="Gene3D" id="3.30.160.60">
    <property type="entry name" value="Classic Zinc Finger"/>
    <property type="match status" value="1"/>
</dbReference>
<comment type="caution">
    <text evidence="9">The sequence shown here is derived from an EMBL/GenBank/DDBJ whole genome shotgun (WGS) entry which is preliminary data.</text>
</comment>
<evidence type="ECO:0000256" key="1">
    <source>
        <dbReference type="ARBA" id="ARBA00022475"/>
    </source>
</evidence>
<keyword evidence="10" id="KW-1185">Reference proteome</keyword>
<dbReference type="RefSeq" id="WP_132030340.1">
    <property type="nucleotide sequence ID" value="NZ_SMAI01000002.1"/>
</dbReference>
<comment type="catalytic activity">
    <reaction evidence="7">
        <text>a peptidoglycan chain = a peptidoglycan chain with N-acetyl-1,6-anhydromuramyl-[peptide] at the reducing end + a peptidoglycan chain with N-acetylglucosamine at the non-reducing end.</text>
        <dbReference type="EC" id="4.2.2.29"/>
    </reaction>
</comment>
<dbReference type="PANTHER" id="PTHR30518:SF2">
    <property type="entry name" value="ENDOLYTIC MUREIN TRANSGLYCOSYLASE"/>
    <property type="match status" value="1"/>
</dbReference>
<dbReference type="EC" id="4.2.2.29" evidence="7"/>
<dbReference type="PANTHER" id="PTHR30518">
    <property type="entry name" value="ENDOLYTIC MUREIN TRANSGLYCOSYLASE"/>
    <property type="match status" value="1"/>
</dbReference>
<evidence type="ECO:0000313" key="9">
    <source>
        <dbReference type="EMBL" id="TCT06874.1"/>
    </source>
</evidence>
<evidence type="ECO:0000256" key="7">
    <source>
        <dbReference type="HAMAP-Rule" id="MF_02065"/>
    </source>
</evidence>
<dbReference type="GO" id="GO:0071555">
    <property type="term" value="P:cell wall organization"/>
    <property type="evidence" value="ECO:0007669"/>
    <property type="project" value="UniProtKB-KW"/>
</dbReference>
<keyword evidence="3 7" id="KW-1133">Transmembrane helix</keyword>
<comment type="subcellular location">
    <subcellularLocation>
        <location evidence="7">Cell inner membrane</location>
        <topology evidence="7">Single-pass membrane protein</topology>
    </subcellularLocation>
</comment>
<comment type="similarity">
    <text evidence="7">Belongs to the transglycosylase MltG family.</text>
</comment>
<keyword evidence="4 7" id="KW-0472">Membrane</keyword>